<feature type="domain" description="EF-hand" evidence="6">
    <location>
        <begin position="138"/>
        <end position="173"/>
    </location>
</feature>
<comment type="caution">
    <text evidence="7">The sequence shown here is derived from an EMBL/GenBank/DDBJ whole genome shotgun (WGS) entry which is preliminary data.</text>
</comment>
<feature type="transmembrane region" description="Helical" evidence="4">
    <location>
        <begin position="85"/>
        <end position="104"/>
    </location>
</feature>
<keyword evidence="1" id="KW-0050">Antiport</keyword>
<protein>
    <submittedName>
        <fullName evidence="7">Sodium/calcium exchanger NCL</fullName>
    </submittedName>
</protein>
<evidence type="ECO:0000259" key="6">
    <source>
        <dbReference type="PROSITE" id="PS50222"/>
    </source>
</evidence>
<feature type="transmembrane region" description="Helical" evidence="4">
    <location>
        <begin position="481"/>
        <end position="500"/>
    </location>
</feature>
<feature type="domain" description="EF-hand" evidence="6">
    <location>
        <begin position="574"/>
        <end position="609"/>
    </location>
</feature>
<feature type="chain" id="PRO_5043677306" evidence="5">
    <location>
        <begin position="24"/>
        <end position="673"/>
    </location>
</feature>
<dbReference type="GO" id="GO:0016020">
    <property type="term" value="C:membrane"/>
    <property type="evidence" value="ECO:0007669"/>
    <property type="project" value="InterPro"/>
</dbReference>
<gene>
    <name evidence="7" type="ORF">Slati_1991700</name>
</gene>
<dbReference type="GO" id="GO:0015369">
    <property type="term" value="F:calcium:proton antiporter activity"/>
    <property type="evidence" value="ECO:0007669"/>
    <property type="project" value="TreeGrafter"/>
</dbReference>
<dbReference type="PANTHER" id="PTHR31503">
    <property type="entry name" value="VACUOLAR CALCIUM ION TRANSPORTER"/>
    <property type="match status" value="1"/>
</dbReference>
<feature type="domain" description="EF-hand" evidence="6">
    <location>
        <begin position="621"/>
        <end position="649"/>
    </location>
</feature>
<evidence type="ECO:0000256" key="4">
    <source>
        <dbReference type="SAM" id="Phobius"/>
    </source>
</evidence>
<feature type="transmembrane region" description="Helical" evidence="4">
    <location>
        <begin position="386"/>
        <end position="405"/>
    </location>
</feature>
<dbReference type="GO" id="GO:0006874">
    <property type="term" value="P:intracellular calcium ion homeostasis"/>
    <property type="evidence" value="ECO:0007669"/>
    <property type="project" value="TreeGrafter"/>
</dbReference>
<dbReference type="PROSITE" id="PS50222">
    <property type="entry name" value="EF_HAND_2"/>
    <property type="match status" value="4"/>
</dbReference>
<feature type="domain" description="EF-hand" evidence="6">
    <location>
        <begin position="178"/>
        <end position="213"/>
    </location>
</feature>
<dbReference type="AlphaFoldDB" id="A0AAW2WLG0"/>
<feature type="signal peptide" evidence="5">
    <location>
        <begin position="1"/>
        <end position="23"/>
    </location>
</feature>
<dbReference type="SMART" id="SM00054">
    <property type="entry name" value="EFh"/>
    <property type="match status" value="4"/>
</dbReference>
<evidence type="ECO:0000256" key="5">
    <source>
        <dbReference type="SAM" id="SignalP"/>
    </source>
</evidence>
<dbReference type="PANTHER" id="PTHR31503:SF85">
    <property type="entry name" value="CALCIUM-BINDING EF-HAND FAMILY PROTEIN"/>
    <property type="match status" value="1"/>
</dbReference>
<feature type="transmembrane region" description="Helical" evidence="4">
    <location>
        <begin position="56"/>
        <end position="73"/>
    </location>
</feature>
<keyword evidence="1" id="KW-0813">Transport</keyword>
<dbReference type="SUPFAM" id="SSF47473">
    <property type="entry name" value="EF-hand"/>
    <property type="match status" value="1"/>
</dbReference>
<dbReference type="CDD" id="cd00051">
    <property type="entry name" value="EFh"/>
    <property type="match status" value="2"/>
</dbReference>
<reference evidence="7" key="2">
    <citation type="journal article" date="2024" name="Plant">
        <title>Genomic evolution and insights into agronomic trait innovations of Sesamum species.</title>
        <authorList>
            <person name="Miao H."/>
            <person name="Wang L."/>
            <person name="Qu L."/>
            <person name="Liu H."/>
            <person name="Sun Y."/>
            <person name="Le M."/>
            <person name="Wang Q."/>
            <person name="Wei S."/>
            <person name="Zheng Y."/>
            <person name="Lin W."/>
            <person name="Duan Y."/>
            <person name="Cao H."/>
            <person name="Xiong S."/>
            <person name="Wang X."/>
            <person name="Wei L."/>
            <person name="Li C."/>
            <person name="Ma Q."/>
            <person name="Ju M."/>
            <person name="Zhao R."/>
            <person name="Li G."/>
            <person name="Mu C."/>
            <person name="Tian Q."/>
            <person name="Mei H."/>
            <person name="Zhang T."/>
            <person name="Gao T."/>
            <person name="Zhang H."/>
        </authorList>
    </citation>
    <scope>NUCLEOTIDE SEQUENCE</scope>
    <source>
        <strain evidence="7">KEN1</strain>
    </source>
</reference>
<dbReference type="GO" id="GO:0005509">
    <property type="term" value="F:calcium ion binding"/>
    <property type="evidence" value="ECO:0007669"/>
    <property type="project" value="InterPro"/>
</dbReference>
<keyword evidence="4" id="KW-1133">Transmembrane helix</keyword>
<feature type="transmembrane region" description="Helical" evidence="4">
    <location>
        <begin position="512"/>
        <end position="531"/>
    </location>
</feature>
<proteinExistence type="predicted"/>
<evidence type="ECO:0000256" key="1">
    <source>
        <dbReference type="ARBA" id="ARBA00022449"/>
    </source>
</evidence>
<keyword evidence="3" id="KW-0406">Ion transport</keyword>
<evidence type="ECO:0000313" key="7">
    <source>
        <dbReference type="EMBL" id="KAL0442690.1"/>
    </source>
</evidence>
<sequence length="673" mass="74846">MGLVAGTTVMLLTLIWGTSVVLGSYDLSAAITIDKSGSPKSNLKGFGIVTDVETSYTARIMLITLVPFLILLLAKIFHSSSGRRVTILIALIVTFVLLFAYIFYQIFQPWIQNRRFEYLMNKYAKDKLLRLLSTNGKPDNRKIQELFNKIDKDGSRSISAAELRLLLLGVKMDDDDLSTDRDVENILESFDTSGDGRISQDEFIKGMTTLISDISDQTPDRIKIGGGSNSQLYGGVYMNNIIGLIVFLAPVYARNLQADSFAEIGCSDNMHPHDLIGKLPYRVPSLIVTSWGLMLPPVKPKVMLNNYIHSLLNGDLHTVFMPFDAFVLTDTANGRILPLTISVNIGGYIFQIVVYQYLLIIGGKLITKGSKTIFNIKGTGVYGASVFRILTVLPKMVMVIVSGILKSKENARVKVSFGVGVYAGSTVFNLTFLWGMCVIFSRKELFAKSATATGPSVSNCLVAREKLAVLKDTGATIDKKTCYTAGIMLVSLIPYIIVQLTDFVNSSFGTRIVILIALVVSTALLLSYFLYQIFDPWIQERSLEYSKYENLLAGFLHHVQRHAKEKLVDENGQPNIPVIKGLFHQTDKDEDKCITFLELENLIHEIQSGKVQVEKDYAISEILKAFDLNNDGRIEEHEFVEGCKKWITEATQLAESGDSTARHFLREASTLLI</sequence>
<reference evidence="7" key="1">
    <citation type="submission" date="2020-06" db="EMBL/GenBank/DDBJ databases">
        <authorList>
            <person name="Li T."/>
            <person name="Hu X."/>
            <person name="Zhang T."/>
            <person name="Song X."/>
            <person name="Zhang H."/>
            <person name="Dai N."/>
            <person name="Sheng W."/>
            <person name="Hou X."/>
            <person name="Wei L."/>
        </authorList>
    </citation>
    <scope>NUCLEOTIDE SEQUENCE</scope>
    <source>
        <strain evidence="7">KEN1</strain>
        <tissue evidence="7">Leaf</tissue>
    </source>
</reference>
<accession>A0AAW2WLG0</accession>
<feature type="transmembrane region" description="Helical" evidence="4">
    <location>
        <begin position="417"/>
        <end position="440"/>
    </location>
</feature>
<organism evidence="7">
    <name type="scientific">Sesamum latifolium</name>
    <dbReference type="NCBI Taxonomy" id="2727402"/>
    <lineage>
        <taxon>Eukaryota</taxon>
        <taxon>Viridiplantae</taxon>
        <taxon>Streptophyta</taxon>
        <taxon>Embryophyta</taxon>
        <taxon>Tracheophyta</taxon>
        <taxon>Spermatophyta</taxon>
        <taxon>Magnoliopsida</taxon>
        <taxon>eudicotyledons</taxon>
        <taxon>Gunneridae</taxon>
        <taxon>Pentapetalae</taxon>
        <taxon>asterids</taxon>
        <taxon>lamiids</taxon>
        <taxon>Lamiales</taxon>
        <taxon>Pedaliaceae</taxon>
        <taxon>Sesamum</taxon>
    </lineage>
</organism>
<dbReference type="InterPro" id="IPR011992">
    <property type="entry name" value="EF-hand-dom_pair"/>
</dbReference>
<keyword evidence="5" id="KW-0732">Signal</keyword>
<keyword evidence="2" id="KW-0106">Calcium</keyword>
<keyword evidence="4" id="KW-0472">Membrane</keyword>
<dbReference type="Pfam" id="PF13499">
    <property type="entry name" value="EF-hand_7"/>
    <property type="match status" value="2"/>
</dbReference>
<dbReference type="EMBL" id="JACGWN010000007">
    <property type="protein sequence ID" value="KAL0442690.1"/>
    <property type="molecule type" value="Genomic_DNA"/>
</dbReference>
<evidence type="ECO:0000256" key="3">
    <source>
        <dbReference type="ARBA" id="ARBA00023065"/>
    </source>
</evidence>
<dbReference type="InterPro" id="IPR002048">
    <property type="entry name" value="EF_hand_dom"/>
</dbReference>
<dbReference type="Gene3D" id="1.10.238.10">
    <property type="entry name" value="EF-hand"/>
    <property type="match status" value="2"/>
</dbReference>
<evidence type="ECO:0000256" key="2">
    <source>
        <dbReference type="ARBA" id="ARBA00022837"/>
    </source>
</evidence>
<dbReference type="InterPro" id="IPR018247">
    <property type="entry name" value="EF_Hand_1_Ca_BS"/>
</dbReference>
<keyword evidence="4" id="KW-0812">Transmembrane</keyword>
<feature type="transmembrane region" description="Helical" evidence="4">
    <location>
        <begin position="345"/>
        <end position="366"/>
    </location>
</feature>
<dbReference type="InterPro" id="IPR004713">
    <property type="entry name" value="CaH_exchang"/>
</dbReference>
<name>A0AAW2WLG0_9LAMI</name>
<dbReference type="PROSITE" id="PS00018">
    <property type="entry name" value="EF_HAND_1"/>
    <property type="match status" value="4"/>
</dbReference>